<dbReference type="KEGG" id="prn:BW723_07860"/>
<name>A0A1B8U703_9FLAO</name>
<gene>
    <name evidence="1" type="ORF">LPB301_01630</name>
</gene>
<dbReference type="STRING" id="996801.BW723_07860"/>
<dbReference type="OrthoDB" id="1197043at2"/>
<dbReference type="Pfam" id="PF14559">
    <property type="entry name" value="TPR_19"/>
    <property type="match status" value="1"/>
</dbReference>
<dbReference type="Gene3D" id="1.25.40.10">
    <property type="entry name" value="Tetratricopeptide repeat domain"/>
    <property type="match status" value="1"/>
</dbReference>
<keyword evidence="2" id="KW-1185">Reference proteome</keyword>
<dbReference type="SUPFAM" id="SSF48452">
    <property type="entry name" value="TPR-like"/>
    <property type="match status" value="1"/>
</dbReference>
<dbReference type="RefSeq" id="WP_068356439.1">
    <property type="nucleotide sequence ID" value="NZ_CP019337.1"/>
</dbReference>
<dbReference type="InterPro" id="IPR011990">
    <property type="entry name" value="TPR-like_helical_dom_sf"/>
</dbReference>
<protein>
    <submittedName>
        <fullName evidence="1">Uncharacterized protein</fullName>
    </submittedName>
</protein>
<sequence length="502" mass="58328">MNITRVENVLKTTTVFFLFFLNIAVFSQNQSNPSSLKKEINNTKSAKEILAISKEYISKKEYNNAVLFLSEHYDKFSDNQYINWVYAYALSMNNNNSEADNKFKKAISIDATNKDLQLDYARFLYKIGKINKVETILSRFLDKNSKNIEFLMMQANINFWKGDIKKSRRLITKINEIYPNSDYTKNLEAEIAAVTATYIKANFEYQTDSQPLDYFVSHIVVGEYVSRFLNPQLEVSRYSFTPENEDALIIQLKNQFYFNKLKLTANAFGGIYINHSDKSDWIGGLSITKDLFKKTFLKVGYAKNNLLSTIASTSINLTYQSLFGEIDYSNKWIVLHSWYNHQMFYDDNIIKSFGSWILSQPIKFKKLNFQIGYSFNYTDSEDTLFFFDNQGVGVYNPYFTPEEQEIHSGIFIINYKPSKKISLEAKVNYGFIGNIRNPYPVTTTSNTTEIGGFYDATFTPKEYTGSIKYNFSNNFIANITYIDQETFFYSRKNINLGINFKI</sequence>
<accession>A0A1B8U703</accession>
<dbReference type="EMBL" id="LSFL01000003">
    <property type="protein sequence ID" value="OBY67663.1"/>
    <property type="molecule type" value="Genomic_DNA"/>
</dbReference>
<evidence type="ECO:0000313" key="1">
    <source>
        <dbReference type="EMBL" id="OBY67663.1"/>
    </source>
</evidence>
<evidence type="ECO:0000313" key="2">
    <source>
        <dbReference type="Proteomes" id="UP000092612"/>
    </source>
</evidence>
<dbReference type="AlphaFoldDB" id="A0A1B8U703"/>
<organism evidence="1 2">
    <name type="scientific">Polaribacter reichenbachii</name>
    <dbReference type="NCBI Taxonomy" id="996801"/>
    <lineage>
        <taxon>Bacteria</taxon>
        <taxon>Pseudomonadati</taxon>
        <taxon>Bacteroidota</taxon>
        <taxon>Flavobacteriia</taxon>
        <taxon>Flavobacteriales</taxon>
        <taxon>Flavobacteriaceae</taxon>
    </lineage>
</organism>
<comment type="caution">
    <text evidence="1">The sequence shown here is derived from an EMBL/GenBank/DDBJ whole genome shotgun (WGS) entry which is preliminary data.</text>
</comment>
<dbReference type="Proteomes" id="UP000092612">
    <property type="component" value="Unassembled WGS sequence"/>
</dbReference>
<reference evidence="2" key="1">
    <citation type="submission" date="2016-02" db="EMBL/GenBank/DDBJ databases">
        <title>Paenibacillus sp. LPB0068, isolated from Crassostrea gigas.</title>
        <authorList>
            <person name="Shin S.-K."/>
            <person name="Yi H."/>
        </authorList>
    </citation>
    <scope>NUCLEOTIDE SEQUENCE [LARGE SCALE GENOMIC DNA]</scope>
    <source>
        <strain evidence="2">KCTC 23969</strain>
    </source>
</reference>
<proteinExistence type="predicted"/>